<dbReference type="Pfam" id="PF01048">
    <property type="entry name" value="PNP_UDP_1"/>
    <property type="match status" value="1"/>
</dbReference>
<dbReference type="CDD" id="cd09006">
    <property type="entry name" value="PNP_EcPNPI-like"/>
    <property type="match status" value="1"/>
</dbReference>
<dbReference type="SUPFAM" id="SSF53167">
    <property type="entry name" value="Purine and uridine phosphorylases"/>
    <property type="match status" value="1"/>
</dbReference>
<dbReference type="PANTHER" id="PTHR43691:SF11">
    <property type="entry name" value="FI09636P-RELATED"/>
    <property type="match status" value="1"/>
</dbReference>
<dbReference type="AlphaFoldDB" id="A0A7K1FJG5"/>
<gene>
    <name evidence="7" type="primary">deoD</name>
    <name evidence="7" type="ORF">GIS00_09795</name>
</gene>
<sequence length="236" mass="24840">MGTPHISAADGDIAPVVLMPGDPRRARRIAHAFFDEPRLVTEVRGIEGWTGTFEGRPMTAMASGMGMPSISIYATELFRFYGVQRIIRVGTAGGIADEAQLGEVVIASAAHTDSSMAALRIPGVHFSHAPAFGLLAAAVTAAQEAGITHRVGPIFSSDTFYSDRQDVTAGLAAHGTLAVEMEAAALYGVAAAEGKEALTVATITDHIIRHEAMSADERETRFEPMVRIAARALLAG</sequence>
<dbReference type="NCBIfam" id="TIGR00107">
    <property type="entry name" value="deoD"/>
    <property type="match status" value="1"/>
</dbReference>
<evidence type="ECO:0000256" key="5">
    <source>
        <dbReference type="ARBA" id="ARBA00048447"/>
    </source>
</evidence>
<dbReference type="NCBIfam" id="NF004489">
    <property type="entry name" value="PRK05819.1"/>
    <property type="match status" value="1"/>
</dbReference>
<dbReference type="GO" id="GO:0004850">
    <property type="term" value="F:uridine phosphorylase activity"/>
    <property type="evidence" value="ECO:0007669"/>
    <property type="project" value="UniProtKB-EC"/>
</dbReference>
<comment type="catalytic activity">
    <reaction evidence="5">
        <text>uridine + phosphate = alpha-D-ribose 1-phosphate + uracil</text>
        <dbReference type="Rhea" id="RHEA:24388"/>
        <dbReference type="ChEBI" id="CHEBI:16704"/>
        <dbReference type="ChEBI" id="CHEBI:17568"/>
        <dbReference type="ChEBI" id="CHEBI:43474"/>
        <dbReference type="ChEBI" id="CHEBI:57720"/>
        <dbReference type="EC" id="2.4.2.3"/>
    </reaction>
</comment>
<proteinExistence type="inferred from homology"/>
<dbReference type="Proteomes" id="UP000460221">
    <property type="component" value="Unassembled WGS sequence"/>
</dbReference>
<dbReference type="EMBL" id="WLYK01000002">
    <property type="protein sequence ID" value="MTD14238.1"/>
    <property type="molecule type" value="Genomic_DNA"/>
</dbReference>
<dbReference type="GO" id="GO:0004731">
    <property type="term" value="F:purine-nucleoside phosphorylase activity"/>
    <property type="evidence" value="ECO:0007669"/>
    <property type="project" value="InterPro"/>
</dbReference>
<evidence type="ECO:0000313" key="8">
    <source>
        <dbReference type="Proteomes" id="UP000460221"/>
    </source>
</evidence>
<dbReference type="RefSeq" id="WP_154768238.1">
    <property type="nucleotide sequence ID" value="NZ_WLYK01000002.1"/>
</dbReference>
<dbReference type="InterPro" id="IPR004402">
    <property type="entry name" value="DeoD-type"/>
</dbReference>
<comment type="caution">
    <text evidence="7">The sequence shown here is derived from an EMBL/GenBank/DDBJ whole genome shotgun (WGS) entry which is preliminary data.</text>
</comment>
<accession>A0A7K1FJG5</accession>
<organism evidence="7 8">
    <name type="scientific">Nakamurella alba</name>
    <dbReference type="NCBI Taxonomy" id="2665158"/>
    <lineage>
        <taxon>Bacteria</taxon>
        <taxon>Bacillati</taxon>
        <taxon>Actinomycetota</taxon>
        <taxon>Actinomycetes</taxon>
        <taxon>Nakamurellales</taxon>
        <taxon>Nakamurellaceae</taxon>
        <taxon>Nakamurella</taxon>
    </lineage>
</organism>
<dbReference type="InterPro" id="IPR000845">
    <property type="entry name" value="Nucleoside_phosphorylase_d"/>
</dbReference>
<evidence type="ECO:0000256" key="2">
    <source>
        <dbReference type="ARBA" id="ARBA00021980"/>
    </source>
</evidence>
<evidence type="ECO:0000259" key="6">
    <source>
        <dbReference type="Pfam" id="PF01048"/>
    </source>
</evidence>
<dbReference type="GO" id="GO:0006152">
    <property type="term" value="P:purine nucleoside catabolic process"/>
    <property type="evidence" value="ECO:0007669"/>
    <property type="project" value="TreeGrafter"/>
</dbReference>
<reference evidence="7 8" key="1">
    <citation type="submission" date="2019-11" db="EMBL/GenBank/DDBJ databases">
        <authorList>
            <person name="Jiang L.-Q."/>
        </authorList>
    </citation>
    <scope>NUCLEOTIDE SEQUENCE [LARGE SCALE GENOMIC DNA]</scope>
    <source>
        <strain evidence="7 8">YIM 132087</strain>
    </source>
</reference>
<dbReference type="HAMAP" id="MF_01627">
    <property type="entry name" value="Pur_nucleosid_phosp"/>
    <property type="match status" value="1"/>
</dbReference>
<evidence type="ECO:0000256" key="1">
    <source>
        <dbReference type="ARBA" id="ARBA00011888"/>
    </source>
</evidence>
<dbReference type="Gene3D" id="3.40.50.1580">
    <property type="entry name" value="Nucleoside phosphorylase domain"/>
    <property type="match status" value="1"/>
</dbReference>
<dbReference type="PANTHER" id="PTHR43691">
    <property type="entry name" value="URIDINE PHOSPHORYLASE"/>
    <property type="match status" value="1"/>
</dbReference>
<evidence type="ECO:0000256" key="4">
    <source>
        <dbReference type="ARBA" id="ARBA00022679"/>
    </source>
</evidence>
<name>A0A7K1FJG5_9ACTN</name>
<feature type="domain" description="Nucleoside phosphorylase" evidence="6">
    <location>
        <begin position="16"/>
        <end position="226"/>
    </location>
</feature>
<keyword evidence="8" id="KW-1185">Reference proteome</keyword>
<keyword evidence="4 7" id="KW-0808">Transferase</keyword>
<keyword evidence="3 7" id="KW-0328">Glycosyltransferase</keyword>
<protein>
    <recommendedName>
        <fullName evidence="2">Uridine phosphorylase</fullName>
        <ecNumber evidence="1">2.4.2.3</ecNumber>
    </recommendedName>
</protein>
<evidence type="ECO:0000256" key="3">
    <source>
        <dbReference type="ARBA" id="ARBA00022676"/>
    </source>
</evidence>
<dbReference type="EC" id="2.4.2.3" evidence="1"/>
<dbReference type="InterPro" id="IPR035994">
    <property type="entry name" value="Nucleoside_phosphorylase_sf"/>
</dbReference>
<dbReference type="GO" id="GO:0005829">
    <property type="term" value="C:cytosol"/>
    <property type="evidence" value="ECO:0007669"/>
    <property type="project" value="TreeGrafter"/>
</dbReference>
<evidence type="ECO:0000313" key="7">
    <source>
        <dbReference type="EMBL" id="MTD14238.1"/>
    </source>
</evidence>